<organism evidence="1 2">
    <name type="scientific">Dallia pectoralis</name>
    <name type="common">Alaska blackfish</name>
    <dbReference type="NCBI Taxonomy" id="75939"/>
    <lineage>
        <taxon>Eukaryota</taxon>
        <taxon>Metazoa</taxon>
        <taxon>Chordata</taxon>
        <taxon>Craniata</taxon>
        <taxon>Vertebrata</taxon>
        <taxon>Euteleostomi</taxon>
        <taxon>Actinopterygii</taxon>
        <taxon>Neopterygii</taxon>
        <taxon>Teleostei</taxon>
        <taxon>Protacanthopterygii</taxon>
        <taxon>Esociformes</taxon>
        <taxon>Umbridae</taxon>
        <taxon>Dallia</taxon>
    </lineage>
</organism>
<dbReference type="Proteomes" id="UP001157502">
    <property type="component" value="Chromosome 9"/>
</dbReference>
<accession>A0ACC2GUT1</accession>
<proteinExistence type="predicted"/>
<keyword evidence="2" id="KW-1185">Reference proteome</keyword>
<evidence type="ECO:0000313" key="2">
    <source>
        <dbReference type="Proteomes" id="UP001157502"/>
    </source>
</evidence>
<comment type="caution">
    <text evidence="1">The sequence shown here is derived from an EMBL/GenBank/DDBJ whole genome shotgun (WGS) entry which is preliminary data.</text>
</comment>
<name>A0ACC2GUT1_DALPE</name>
<sequence>MKTTGLCPGTFRTSPHRGTTKPSSFNHHSFSSYLRVLCLVSMVMMSGPMTACGFPVFGKSSQIRLISPLVAWTLHPFSVLAWLYPLKEGFFLGVVSGRRVLGVF</sequence>
<evidence type="ECO:0000313" key="1">
    <source>
        <dbReference type="EMBL" id="KAJ8007290.1"/>
    </source>
</evidence>
<protein>
    <submittedName>
        <fullName evidence="1">Uncharacterized protein</fullName>
    </submittedName>
</protein>
<dbReference type="EMBL" id="CM055736">
    <property type="protein sequence ID" value="KAJ8007290.1"/>
    <property type="molecule type" value="Genomic_DNA"/>
</dbReference>
<gene>
    <name evidence="1" type="ORF">DPEC_G00116000</name>
</gene>
<reference evidence="1" key="1">
    <citation type="submission" date="2021-05" db="EMBL/GenBank/DDBJ databases">
        <authorList>
            <person name="Pan Q."/>
            <person name="Jouanno E."/>
            <person name="Zahm M."/>
            <person name="Klopp C."/>
            <person name="Cabau C."/>
            <person name="Louis A."/>
            <person name="Berthelot C."/>
            <person name="Parey E."/>
            <person name="Roest Crollius H."/>
            <person name="Montfort J."/>
            <person name="Robinson-Rechavi M."/>
            <person name="Bouchez O."/>
            <person name="Lampietro C."/>
            <person name="Lopez Roques C."/>
            <person name="Donnadieu C."/>
            <person name="Postlethwait J."/>
            <person name="Bobe J."/>
            <person name="Dillon D."/>
            <person name="Chandos A."/>
            <person name="von Hippel F."/>
            <person name="Guiguen Y."/>
        </authorList>
    </citation>
    <scope>NUCLEOTIDE SEQUENCE</scope>
    <source>
        <strain evidence="1">YG-Jan2019</strain>
    </source>
</reference>